<evidence type="ECO:0000313" key="7">
    <source>
        <dbReference type="EMBL" id="KCZ96105.1"/>
    </source>
</evidence>
<sequence length="258" mass="27780">MTPPIFVSHGSPTLIFDDVPARDFLTQLGKTLPRPKAILVASAHWETIAPRITASPAPPTIHDYGGFPEVMYQQQYPAPGDPALAARIKALLDGAGISATLDPARGLDHGAWVPLKLAWPEADIPVLQLSLQTHLGPAHHLKLGEALRPLAEEGVLILGSGSLTHDLRSVSWRGPNAEPDWVKSFGDWVNTALAEGRVDDLVNYRRLAPNAARNHPSEEHFLPLFVALGAAGAGAKMERLHTSVTFSVLRMDTFAFAG</sequence>
<comment type="caution">
    <text evidence="7">The sequence shown here is derived from an EMBL/GenBank/DDBJ whole genome shotgun (WGS) entry which is preliminary data.</text>
</comment>
<evidence type="ECO:0000256" key="4">
    <source>
        <dbReference type="ARBA" id="ARBA00022833"/>
    </source>
</evidence>
<dbReference type="EMBL" id="ARYI01000001">
    <property type="protein sequence ID" value="KCZ96105.1"/>
    <property type="molecule type" value="Genomic_DNA"/>
</dbReference>
<keyword evidence="3" id="KW-0479">Metal-binding</keyword>
<evidence type="ECO:0000256" key="1">
    <source>
        <dbReference type="ARBA" id="ARBA00001947"/>
    </source>
</evidence>
<organism evidence="7 8">
    <name type="scientific">Hyphomonas hirschiana VP5</name>
    <dbReference type="NCBI Taxonomy" id="1280951"/>
    <lineage>
        <taxon>Bacteria</taxon>
        <taxon>Pseudomonadati</taxon>
        <taxon>Pseudomonadota</taxon>
        <taxon>Alphaproteobacteria</taxon>
        <taxon>Hyphomonadales</taxon>
        <taxon>Hyphomonadaceae</taxon>
        <taxon>Hyphomonas</taxon>
    </lineage>
</organism>
<dbReference type="InterPro" id="IPR014436">
    <property type="entry name" value="Extradiol_dOase_DODA"/>
</dbReference>
<evidence type="ECO:0000259" key="6">
    <source>
        <dbReference type="Pfam" id="PF02900"/>
    </source>
</evidence>
<evidence type="ECO:0000256" key="2">
    <source>
        <dbReference type="ARBA" id="ARBA00007581"/>
    </source>
</evidence>
<dbReference type="GO" id="GO:0008270">
    <property type="term" value="F:zinc ion binding"/>
    <property type="evidence" value="ECO:0007669"/>
    <property type="project" value="InterPro"/>
</dbReference>
<accession>A0A059FZQ6</accession>
<evidence type="ECO:0000313" key="8">
    <source>
        <dbReference type="Proteomes" id="UP000025061"/>
    </source>
</evidence>
<dbReference type="PANTHER" id="PTHR30096:SF0">
    <property type="entry name" value="4,5-DOPA DIOXYGENASE EXTRADIOL-LIKE PROTEIN"/>
    <property type="match status" value="1"/>
</dbReference>
<dbReference type="Pfam" id="PF02900">
    <property type="entry name" value="LigB"/>
    <property type="match status" value="1"/>
</dbReference>
<gene>
    <name evidence="7" type="ORF">HHI_00460</name>
</gene>
<dbReference type="PANTHER" id="PTHR30096">
    <property type="entry name" value="4,5-DOPA DIOXYGENASE EXTRADIOL-LIKE PROTEIN"/>
    <property type="match status" value="1"/>
</dbReference>
<dbReference type="RefSeq" id="WP_011645984.1">
    <property type="nucleotide sequence ID" value="NZ_ARYI01000001.1"/>
</dbReference>
<keyword evidence="8" id="KW-1185">Reference proteome</keyword>
<comment type="cofactor">
    <cofactor evidence="1">
        <name>Zn(2+)</name>
        <dbReference type="ChEBI" id="CHEBI:29105"/>
    </cofactor>
</comment>
<dbReference type="SUPFAM" id="SSF53213">
    <property type="entry name" value="LigB-like"/>
    <property type="match status" value="1"/>
</dbReference>
<evidence type="ECO:0000256" key="5">
    <source>
        <dbReference type="ARBA" id="ARBA00023002"/>
    </source>
</evidence>
<dbReference type="InterPro" id="IPR004183">
    <property type="entry name" value="Xdiol_dOase_suB"/>
</dbReference>
<proteinExistence type="inferred from homology"/>
<keyword evidence="7" id="KW-0223">Dioxygenase</keyword>
<feature type="domain" description="Extradiol ring-cleavage dioxygenase class III enzyme subunit B" evidence="6">
    <location>
        <begin position="6"/>
        <end position="246"/>
    </location>
</feature>
<reference evidence="7 8" key="1">
    <citation type="submission" date="2013-04" db="EMBL/GenBank/DDBJ databases">
        <title>Hyphomonas hirschiana VP5 Genome Sequencing.</title>
        <authorList>
            <person name="Lai Q."/>
            <person name="Shao Z."/>
        </authorList>
    </citation>
    <scope>NUCLEOTIDE SEQUENCE [LARGE SCALE GENOMIC DNA]</scope>
    <source>
        <strain evidence="7 8">VP5</strain>
    </source>
</reference>
<comment type="similarity">
    <text evidence="2">Belongs to the DODA-type extradiol aromatic ring-opening dioxygenase family.</text>
</comment>
<name>A0A059FZQ6_9PROT</name>
<dbReference type="OrthoDB" id="9790889at2"/>
<dbReference type="Gene3D" id="3.40.830.10">
    <property type="entry name" value="LigB-like"/>
    <property type="match status" value="1"/>
</dbReference>
<protein>
    <submittedName>
        <fullName evidence="7">Extradiol-type ring-opening dioxygenase</fullName>
    </submittedName>
</protein>
<dbReference type="GO" id="GO:0016702">
    <property type="term" value="F:oxidoreductase activity, acting on single donors with incorporation of molecular oxygen, incorporation of two atoms of oxygen"/>
    <property type="evidence" value="ECO:0007669"/>
    <property type="project" value="UniProtKB-ARBA"/>
</dbReference>
<dbReference type="AlphaFoldDB" id="A0A059FZQ6"/>
<keyword evidence="5" id="KW-0560">Oxidoreductase</keyword>
<dbReference type="GO" id="GO:0008198">
    <property type="term" value="F:ferrous iron binding"/>
    <property type="evidence" value="ECO:0007669"/>
    <property type="project" value="InterPro"/>
</dbReference>
<dbReference type="Proteomes" id="UP000025061">
    <property type="component" value="Unassembled WGS sequence"/>
</dbReference>
<evidence type="ECO:0000256" key="3">
    <source>
        <dbReference type="ARBA" id="ARBA00022723"/>
    </source>
</evidence>
<dbReference type="CDD" id="cd07363">
    <property type="entry name" value="45_DOPA_Dioxygenase"/>
    <property type="match status" value="1"/>
</dbReference>
<keyword evidence="4" id="KW-0862">Zinc</keyword>
<dbReference type="PIRSF" id="PIRSF006157">
    <property type="entry name" value="Doxgns_DODA"/>
    <property type="match status" value="1"/>
</dbReference>
<dbReference type="PATRIC" id="fig|1280951.3.peg.93"/>